<comment type="caution">
    <text evidence="3">The sequence shown here is derived from an EMBL/GenBank/DDBJ whole genome shotgun (WGS) entry which is preliminary data.</text>
</comment>
<proteinExistence type="predicted"/>
<dbReference type="Proteomes" id="UP000179024">
    <property type="component" value="Unassembled WGS sequence"/>
</dbReference>
<dbReference type="PANTHER" id="PTHR34136">
    <property type="match status" value="1"/>
</dbReference>
<name>A0A1F7I815_9BACT</name>
<sequence length="250" mass="28526">MRGDEILGINIQNYDRKDILVETLKYIKKPRGSFHIVSLNPEIFTLINEHPDYAETVREAQIRIVDGVGVVLAGRILGIGPIHRVTGVELMLDLLELANKGSFRVVLIGGGPKIAEEVVECQKQRFPEAKLFGIEGIHDINNPTEDEEKKLFTIIADRKPHLVFVAFGSPEQELWLYRNRHKFEATVCMGVGGTFDFLSGHVHRAPKLIRSIGLEWLFRLVLQPWRWKRQLRLLQFSGLILKQKFQGASK</sequence>
<dbReference type="PANTHER" id="PTHR34136:SF1">
    <property type="entry name" value="UDP-N-ACETYL-D-MANNOSAMINURONIC ACID TRANSFERASE"/>
    <property type="match status" value="1"/>
</dbReference>
<dbReference type="InterPro" id="IPR004629">
    <property type="entry name" value="WecG_TagA_CpsF"/>
</dbReference>
<dbReference type="NCBIfam" id="TIGR00696">
    <property type="entry name" value="wecG_tagA_cpsF"/>
    <property type="match status" value="1"/>
</dbReference>
<evidence type="ECO:0000313" key="3">
    <source>
        <dbReference type="EMBL" id="OGK39494.1"/>
    </source>
</evidence>
<dbReference type="CDD" id="cd06533">
    <property type="entry name" value="Glyco_transf_WecG_TagA"/>
    <property type="match status" value="1"/>
</dbReference>
<dbReference type="EMBL" id="MGAE01000017">
    <property type="protein sequence ID" value="OGK39494.1"/>
    <property type="molecule type" value="Genomic_DNA"/>
</dbReference>
<keyword evidence="1" id="KW-0328">Glycosyltransferase</keyword>
<evidence type="ECO:0000256" key="2">
    <source>
        <dbReference type="ARBA" id="ARBA00022679"/>
    </source>
</evidence>
<evidence type="ECO:0000256" key="1">
    <source>
        <dbReference type="ARBA" id="ARBA00022676"/>
    </source>
</evidence>
<dbReference type="Pfam" id="PF03808">
    <property type="entry name" value="Glyco_tran_WecG"/>
    <property type="match status" value="1"/>
</dbReference>
<evidence type="ECO:0008006" key="5">
    <source>
        <dbReference type="Google" id="ProtNLM"/>
    </source>
</evidence>
<keyword evidence="2" id="KW-0808">Transferase</keyword>
<reference evidence="3 4" key="1">
    <citation type="journal article" date="2016" name="Nat. Commun.">
        <title>Thousands of microbial genomes shed light on interconnected biogeochemical processes in an aquifer system.</title>
        <authorList>
            <person name="Anantharaman K."/>
            <person name="Brown C.T."/>
            <person name="Hug L.A."/>
            <person name="Sharon I."/>
            <person name="Castelle C.J."/>
            <person name="Probst A.J."/>
            <person name="Thomas B.C."/>
            <person name="Singh A."/>
            <person name="Wilkins M.J."/>
            <person name="Karaoz U."/>
            <person name="Brodie E.L."/>
            <person name="Williams K.H."/>
            <person name="Hubbard S.S."/>
            <person name="Banfield J.F."/>
        </authorList>
    </citation>
    <scope>NUCLEOTIDE SEQUENCE [LARGE SCALE GENOMIC DNA]</scope>
</reference>
<gene>
    <name evidence="3" type="ORF">A3F34_00845</name>
</gene>
<evidence type="ECO:0000313" key="4">
    <source>
        <dbReference type="Proteomes" id="UP000179024"/>
    </source>
</evidence>
<accession>A0A1F7I815</accession>
<protein>
    <recommendedName>
        <fullName evidence="5">Glycosyl transferase</fullName>
    </recommendedName>
</protein>
<dbReference type="GO" id="GO:0016758">
    <property type="term" value="F:hexosyltransferase activity"/>
    <property type="evidence" value="ECO:0007669"/>
    <property type="project" value="TreeGrafter"/>
</dbReference>
<dbReference type="AlphaFoldDB" id="A0A1F7I815"/>
<organism evidence="3 4">
    <name type="scientific">Candidatus Roizmanbacteria bacterium RIFCSPHIGHO2_12_FULL_44_10</name>
    <dbReference type="NCBI Taxonomy" id="1802054"/>
    <lineage>
        <taxon>Bacteria</taxon>
        <taxon>Candidatus Roizmaniibacteriota</taxon>
    </lineage>
</organism>